<gene>
    <name evidence="5" type="ORF">GCM10010196_16840</name>
</gene>
<dbReference type="InterPro" id="IPR050832">
    <property type="entry name" value="Bact_Acetyltransf"/>
</dbReference>
<dbReference type="EMBL" id="BMRJ01000001">
    <property type="protein sequence ID" value="GGR23670.1"/>
    <property type="molecule type" value="Genomic_DNA"/>
</dbReference>
<keyword evidence="6" id="KW-1185">Reference proteome</keyword>
<dbReference type="RefSeq" id="WP_189084778.1">
    <property type="nucleotide sequence ID" value="NZ_BMRJ01000001.1"/>
</dbReference>
<feature type="domain" description="N-acetyltransferase" evidence="4">
    <location>
        <begin position="15"/>
        <end position="191"/>
    </location>
</feature>
<dbReference type="Gene3D" id="3.40.630.30">
    <property type="match status" value="1"/>
</dbReference>
<sequence>MEIRQIPVPERLGVPAAREFEQAALLLAAIEHETWGDDDFALSAAELLAAARGTHLRRVAFGAWEGDELLGRSSAVWDEDPEAESAEVHVVVAARHRRRGIGRALLEVAERAALDAGKLALDSFSDHPEASLPGPGDGLRAPAETAGDAEIPANSAAAGFAAATGYELGQIERVSLLDTAGRATELQAQLGAVEASAADAGYRVVAWRDAAPDSLVDAYAAAREHMSRDIPAGALQIDAERWDRARVRAWESELLSGGTTLLSCAVVDAGGDVAGYTVLELPPGRPVAYQDDTIVLGPHRGHRLGLLLKLANLVALHEAAPERTRVHTWNADENAHMLRINLGLGFRPYGLSAVWERRVAADRRPTSLS</sequence>
<reference evidence="5" key="1">
    <citation type="journal article" date="2014" name="Int. J. Syst. Evol. Microbiol.">
        <title>Complete genome sequence of Corynebacterium casei LMG S-19264T (=DSM 44701T), isolated from a smear-ripened cheese.</title>
        <authorList>
            <consortium name="US DOE Joint Genome Institute (JGI-PGF)"/>
            <person name="Walter F."/>
            <person name="Albersmeier A."/>
            <person name="Kalinowski J."/>
            <person name="Ruckert C."/>
        </authorList>
    </citation>
    <scope>NUCLEOTIDE SEQUENCE</scope>
    <source>
        <strain evidence="5">JCM 3346</strain>
    </source>
</reference>
<evidence type="ECO:0000256" key="3">
    <source>
        <dbReference type="SAM" id="MobiDB-lite"/>
    </source>
</evidence>
<dbReference type="PROSITE" id="PS51186">
    <property type="entry name" value="GNAT"/>
    <property type="match status" value="1"/>
</dbReference>
<proteinExistence type="predicted"/>
<keyword evidence="1" id="KW-0808">Transferase</keyword>
<dbReference type="AlphaFoldDB" id="A0A918CH53"/>
<evidence type="ECO:0000313" key="5">
    <source>
        <dbReference type="EMBL" id="GGR23670.1"/>
    </source>
</evidence>
<dbReference type="CDD" id="cd04301">
    <property type="entry name" value="NAT_SF"/>
    <property type="match status" value="1"/>
</dbReference>
<evidence type="ECO:0000256" key="1">
    <source>
        <dbReference type="ARBA" id="ARBA00022679"/>
    </source>
</evidence>
<dbReference type="PANTHER" id="PTHR43877">
    <property type="entry name" value="AMINOALKYLPHOSPHONATE N-ACETYLTRANSFERASE-RELATED-RELATED"/>
    <property type="match status" value="1"/>
</dbReference>
<protein>
    <recommendedName>
        <fullName evidence="4">N-acetyltransferase domain-containing protein</fullName>
    </recommendedName>
</protein>
<evidence type="ECO:0000313" key="6">
    <source>
        <dbReference type="Proteomes" id="UP000610303"/>
    </source>
</evidence>
<organism evidence="5 6">
    <name type="scientific">Agromyces mediolanus</name>
    <name type="common">Corynebacterium mediolanum</name>
    <dbReference type="NCBI Taxonomy" id="41986"/>
    <lineage>
        <taxon>Bacteria</taxon>
        <taxon>Bacillati</taxon>
        <taxon>Actinomycetota</taxon>
        <taxon>Actinomycetes</taxon>
        <taxon>Micrococcales</taxon>
        <taxon>Microbacteriaceae</taxon>
        <taxon>Agromyces</taxon>
    </lineage>
</organism>
<dbReference type="InterPro" id="IPR016181">
    <property type="entry name" value="Acyl_CoA_acyltransferase"/>
</dbReference>
<dbReference type="InterPro" id="IPR000182">
    <property type="entry name" value="GNAT_dom"/>
</dbReference>
<accession>A0A918CH53</accession>
<comment type="caution">
    <text evidence="5">The sequence shown here is derived from an EMBL/GenBank/DDBJ whole genome shotgun (WGS) entry which is preliminary data.</text>
</comment>
<dbReference type="SUPFAM" id="SSF55729">
    <property type="entry name" value="Acyl-CoA N-acyltransferases (Nat)"/>
    <property type="match status" value="2"/>
</dbReference>
<evidence type="ECO:0000259" key="4">
    <source>
        <dbReference type="PROSITE" id="PS51186"/>
    </source>
</evidence>
<name>A0A918CH53_AGRME</name>
<dbReference type="Proteomes" id="UP000610303">
    <property type="component" value="Unassembled WGS sequence"/>
</dbReference>
<dbReference type="GO" id="GO:0016747">
    <property type="term" value="F:acyltransferase activity, transferring groups other than amino-acyl groups"/>
    <property type="evidence" value="ECO:0007669"/>
    <property type="project" value="InterPro"/>
</dbReference>
<feature type="region of interest" description="Disordered" evidence="3">
    <location>
        <begin position="125"/>
        <end position="146"/>
    </location>
</feature>
<keyword evidence="2" id="KW-0012">Acyltransferase</keyword>
<dbReference type="Pfam" id="PF00583">
    <property type="entry name" value="Acetyltransf_1"/>
    <property type="match status" value="1"/>
</dbReference>
<evidence type="ECO:0000256" key="2">
    <source>
        <dbReference type="ARBA" id="ARBA00023315"/>
    </source>
</evidence>
<reference evidence="5" key="2">
    <citation type="submission" date="2020-09" db="EMBL/GenBank/DDBJ databases">
        <authorList>
            <person name="Sun Q."/>
            <person name="Ohkuma M."/>
        </authorList>
    </citation>
    <scope>NUCLEOTIDE SEQUENCE</scope>
    <source>
        <strain evidence="5">JCM 3346</strain>
    </source>
</reference>